<sequence>MMLPIELWDNIIDHLWDEQEALNACNLTCRAMLPASHYHIFSYVSIYKADAVTSLADIISEGNHVAKYVRTLRVRFPENGKWMYLLPNLPNLSHLRLDQFHFSFPSHKLRDAAHSLAPRLRTLHLKNMHIEEDDLALLLKHCSSPTLICHSISTGLRDSLSVAYSPRTDSPMRKLDTLVWDPGFHTGDSFAVELMTPCLLDASAGSLEHLFIHFDGWRHDPAHFLNLAGSIHLQTLHIVVPSYRVPSLTVVLSRLNSPHLPHVLTSIVIRFIVPPNDDEEADPIDPADWQRLCAQLGQLCAPNPPSTAPYALTSPCTASVRLDHGASAPKQDGREVLRHDRLVHLHVRHILSMRAEDVMDSARKLRPTFDARHVFARDEGRAADRWRDGPARRDGTAKLVQPLAGVSMCIGSIVQVGAHPDNQRLGPRWQTWGNTTYLCEMSIIATS</sequence>
<protein>
    <recommendedName>
        <fullName evidence="3">F-box domain-containing protein</fullName>
    </recommendedName>
</protein>
<name>S8DQT5_FOMSC</name>
<evidence type="ECO:0008006" key="3">
    <source>
        <dbReference type="Google" id="ProtNLM"/>
    </source>
</evidence>
<reference evidence="1 2" key="1">
    <citation type="journal article" date="2012" name="Science">
        <title>The Paleozoic origin of enzymatic lignin decomposition reconstructed from 31 fungal genomes.</title>
        <authorList>
            <person name="Floudas D."/>
            <person name="Binder M."/>
            <person name="Riley R."/>
            <person name="Barry K."/>
            <person name="Blanchette R.A."/>
            <person name="Henrissat B."/>
            <person name="Martinez A.T."/>
            <person name="Otillar R."/>
            <person name="Spatafora J.W."/>
            <person name="Yadav J.S."/>
            <person name="Aerts A."/>
            <person name="Benoit I."/>
            <person name="Boyd A."/>
            <person name="Carlson A."/>
            <person name="Copeland A."/>
            <person name="Coutinho P.M."/>
            <person name="de Vries R.P."/>
            <person name="Ferreira P."/>
            <person name="Findley K."/>
            <person name="Foster B."/>
            <person name="Gaskell J."/>
            <person name="Glotzer D."/>
            <person name="Gorecki P."/>
            <person name="Heitman J."/>
            <person name="Hesse C."/>
            <person name="Hori C."/>
            <person name="Igarashi K."/>
            <person name="Jurgens J.A."/>
            <person name="Kallen N."/>
            <person name="Kersten P."/>
            <person name="Kohler A."/>
            <person name="Kuees U."/>
            <person name="Kumar T.K.A."/>
            <person name="Kuo A."/>
            <person name="LaButti K."/>
            <person name="Larrondo L.F."/>
            <person name="Lindquist E."/>
            <person name="Ling A."/>
            <person name="Lombard V."/>
            <person name="Lucas S."/>
            <person name="Lundell T."/>
            <person name="Martin R."/>
            <person name="McLaughlin D.J."/>
            <person name="Morgenstern I."/>
            <person name="Morin E."/>
            <person name="Murat C."/>
            <person name="Nagy L.G."/>
            <person name="Nolan M."/>
            <person name="Ohm R.A."/>
            <person name="Patyshakuliyeva A."/>
            <person name="Rokas A."/>
            <person name="Ruiz-Duenas F.J."/>
            <person name="Sabat G."/>
            <person name="Salamov A."/>
            <person name="Samejima M."/>
            <person name="Schmutz J."/>
            <person name="Slot J.C."/>
            <person name="St John F."/>
            <person name="Stenlid J."/>
            <person name="Sun H."/>
            <person name="Sun S."/>
            <person name="Syed K."/>
            <person name="Tsang A."/>
            <person name="Wiebenga A."/>
            <person name="Young D."/>
            <person name="Pisabarro A."/>
            <person name="Eastwood D.C."/>
            <person name="Martin F."/>
            <person name="Cullen D."/>
            <person name="Grigoriev I.V."/>
            <person name="Hibbett D.S."/>
        </authorList>
    </citation>
    <scope>NUCLEOTIDE SEQUENCE</scope>
    <source>
        <strain evidence="2">FP-58527</strain>
    </source>
</reference>
<gene>
    <name evidence="1" type="ORF">FOMPIDRAFT_1054006</name>
</gene>
<keyword evidence="2" id="KW-1185">Reference proteome</keyword>
<evidence type="ECO:0000313" key="2">
    <source>
        <dbReference type="Proteomes" id="UP000015241"/>
    </source>
</evidence>
<dbReference type="InParanoid" id="S8DQT5"/>
<organism evidence="1 2">
    <name type="scientific">Fomitopsis schrenkii</name>
    <name type="common">Brown rot fungus</name>
    <dbReference type="NCBI Taxonomy" id="2126942"/>
    <lineage>
        <taxon>Eukaryota</taxon>
        <taxon>Fungi</taxon>
        <taxon>Dikarya</taxon>
        <taxon>Basidiomycota</taxon>
        <taxon>Agaricomycotina</taxon>
        <taxon>Agaricomycetes</taxon>
        <taxon>Polyporales</taxon>
        <taxon>Fomitopsis</taxon>
    </lineage>
</organism>
<dbReference type="Proteomes" id="UP000015241">
    <property type="component" value="Unassembled WGS sequence"/>
</dbReference>
<accession>S8DQT5</accession>
<proteinExistence type="predicted"/>
<evidence type="ECO:0000313" key="1">
    <source>
        <dbReference type="EMBL" id="EPS95656.1"/>
    </source>
</evidence>
<dbReference type="AlphaFoldDB" id="S8DQT5"/>
<dbReference type="OrthoDB" id="2794288at2759"/>
<dbReference type="SUPFAM" id="SSF52047">
    <property type="entry name" value="RNI-like"/>
    <property type="match status" value="1"/>
</dbReference>
<dbReference type="HOGENOM" id="CLU_612550_0_0_1"/>
<dbReference type="EMBL" id="KE504203">
    <property type="protein sequence ID" value="EPS95656.1"/>
    <property type="molecule type" value="Genomic_DNA"/>
</dbReference>